<dbReference type="Pfam" id="PF02837">
    <property type="entry name" value="Glyco_hydro_2_N"/>
    <property type="match status" value="1"/>
</dbReference>
<dbReference type="SUPFAM" id="SSF49785">
    <property type="entry name" value="Galactose-binding domain-like"/>
    <property type="match status" value="1"/>
</dbReference>
<dbReference type="HOGENOM" id="CLU_009935_3_1_1"/>
<evidence type="ECO:0000259" key="6">
    <source>
        <dbReference type="Pfam" id="PF02837"/>
    </source>
</evidence>
<dbReference type="InterPro" id="IPR008979">
    <property type="entry name" value="Galactose-bd-like_sf"/>
</dbReference>
<feature type="domain" description="Glycosyl hydrolases family 2 sugar binding" evidence="6">
    <location>
        <begin position="160"/>
        <end position="233"/>
    </location>
</feature>
<evidence type="ECO:0000259" key="4">
    <source>
        <dbReference type="Pfam" id="PF00703"/>
    </source>
</evidence>
<evidence type="ECO:0000259" key="5">
    <source>
        <dbReference type="Pfam" id="PF02836"/>
    </source>
</evidence>
<dbReference type="AlphaFoldDB" id="W2RN12"/>
<dbReference type="Pfam" id="PF02836">
    <property type="entry name" value="Glyco_hydro_2_C"/>
    <property type="match status" value="1"/>
</dbReference>
<dbReference type="InterPro" id="IPR006103">
    <property type="entry name" value="Glyco_hydro_2_cat"/>
</dbReference>
<evidence type="ECO:0000313" key="7">
    <source>
        <dbReference type="EMBL" id="ETN37725.1"/>
    </source>
</evidence>
<protein>
    <submittedName>
        <fullName evidence="7">Uncharacterized protein</fullName>
    </submittedName>
</protein>
<dbReference type="OrthoDB" id="408320at2759"/>
<gene>
    <name evidence="7" type="ORF">HMPREF1541_07348</name>
</gene>
<dbReference type="GO" id="GO:0004553">
    <property type="term" value="F:hydrolase activity, hydrolyzing O-glycosyl compounds"/>
    <property type="evidence" value="ECO:0007669"/>
    <property type="project" value="InterPro"/>
</dbReference>
<dbReference type="RefSeq" id="XP_008719894.1">
    <property type="nucleotide sequence ID" value="XM_008721672.1"/>
</dbReference>
<dbReference type="SUPFAM" id="SSF49303">
    <property type="entry name" value="beta-Galactosidase/glucuronidase domain"/>
    <property type="match status" value="1"/>
</dbReference>
<dbReference type="eggNOG" id="KOG2024">
    <property type="taxonomic scope" value="Eukaryota"/>
</dbReference>
<feature type="domain" description="Glycoside hydrolase family 2 catalytic" evidence="5">
    <location>
        <begin position="400"/>
        <end position="530"/>
    </location>
</feature>
<dbReference type="GeneID" id="19974687"/>
<keyword evidence="3" id="KW-0326">Glycosidase</keyword>
<dbReference type="GO" id="GO:0005975">
    <property type="term" value="P:carbohydrate metabolic process"/>
    <property type="evidence" value="ECO:0007669"/>
    <property type="project" value="InterPro"/>
</dbReference>
<keyword evidence="8" id="KW-1185">Reference proteome</keyword>
<dbReference type="InterPro" id="IPR006102">
    <property type="entry name" value="Ig-like_GH2"/>
</dbReference>
<dbReference type="InterPro" id="IPR006104">
    <property type="entry name" value="Glyco_hydro_2_N"/>
</dbReference>
<keyword evidence="2" id="KW-0378">Hydrolase</keyword>
<dbReference type="Gene3D" id="2.60.120.260">
    <property type="entry name" value="Galactose-binding domain-like"/>
    <property type="match status" value="1"/>
</dbReference>
<evidence type="ECO:0000256" key="2">
    <source>
        <dbReference type="ARBA" id="ARBA00022801"/>
    </source>
</evidence>
<dbReference type="VEuPathDB" id="FungiDB:HMPREF1541_07348"/>
<dbReference type="InterPro" id="IPR017853">
    <property type="entry name" value="GH"/>
</dbReference>
<dbReference type="Pfam" id="PF00703">
    <property type="entry name" value="Glyco_hydro_2"/>
    <property type="match status" value="1"/>
</dbReference>
<dbReference type="SUPFAM" id="SSF51445">
    <property type="entry name" value="(Trans)glycosidases"/>
    <property type="match status" value="1"/>
</dbReference>
<accession>W2RN12</accession>
<dbReference type="InParanoid" id="W2RN12"/>
<name>W2RN12_CYPE1</name>
<dbReference type="InterPro" id="IPR036156">
    <property type="entry name" value="Beta-gal/glucu_dom_sf"/>
</dbReference>
<evidence type="ECO:0000313" key="8">
    <source>
        <dbReference type="Proteomes" id="UP000030752"/>
    </source>
</evidence>
<evidence type="ECO:0000256" key="1">
    <source>
        <dbReference type="ARBA" id="ARBA00007401"/>
    </source>
</evidence>
<proteinExistence type="inferred from homology"/>
<dbReference type="InterPro" id="IPR051913">
    <property type="entry name" value="GH2_Domain-Containing"/>
</dbReference>
<dbReference type="InterPro" id="IPR013783">
    <property type="entry name" value="Ig-like_fold"/>
</dbReference>
<dbReference type="Gene3D" id="2.60.40.10">
    <property type="entry name" value="Immunoglobulins"/>
    <property type="match status" value="1"/>
</dbReference>
<dbReference type="PANTHER" id="PTHR42732:SF2">
    <property type="entry name" value="BETA-MANNOSIDASE"/>
    <property type="match status" value="1"/>
</dbReference>
<sequence length="678" mass="76855">MVDIHLLPDVVHGGVDLTNSWFCFLVEYLDTVIAHYTLLNHANYAFSMQVISYWAVAALGVLQVHAQDIQSGLGKYFVKKPPLDTPWTSEVGTRPWPEYPRPQLRRHEWKNLNGIWRYMDARGNDAFTGMVPTWENLDQEVLVPSCLESGLSGIQAKDARYSWYSLKFQMPGHWSDRVLLNFGAVDYEATIYIDSAMVGVHRGGYTSFTLDITNFVEAGNDHELAVYVHDPTDAEGYNVPIGKQTRNPSHIFYTPCSGIWQSVWLESVPQSYITRLDVYGAMDGKVTVKVSTNDNSSSPYLLTIYKDGPKQIARTGIPNTEHTLYLPNPRLWSPDSPELYDITIKYGDDFVTSYMGFRTIEVGKVNGVQRPLLNGKFVFQMGTLDQGYWPDGIYTPPTREAMLYDLELLKEYGFNMVRKHMKVENALYYQACDVLGIMVVQDMPSMRPAHNVQPSDEDEAEFGRQLEEMVQQHLSYPSIVTWTIYNEGWGQRDGSPEIAHTETVRRTDPTRLIDSTSGWHDHGAGDFSSNHHYPSPECGTANLAQGISKAYDPKRIGFQSEFGGLGTNLSIENLWNDARAIASIDETYAVYDDFRTWNEKSHKFLRMLRDQVEKDACSGAVWTQTTDVEGEVNGLMSYDRRTVRSKMALHQWKIDIQALYYAAGKRSDGDVGAEMAGR</sequence>
<organism evidence="7 8">
    <name type="scientific">Cyphellophora europaea (strain CBS 101466)</name>
    <name type="common">Phialophora europaea</name>
    <dbReference type="NCBI Taxonomy" id="1220924"/>
    <lineage>
        <taxon>Eukaryota</taxon>
        <taxon>Fungi</taxon>
        <taxon>Dikarya</taxon>
        <taxon>Ascomycota</taxon>
        <taxon>Pezizomycotina</taxon>
        <taxon>Eurotiomycetes</taxon>
        <taxon>Chaetothyriomycetidae</taxon>
        <taxon>Chaetothyriales</taxon>
        <taxon>Cyphellophoraceae</taxon>
        <taxon>Cyphellophora</taxon>
    </lineage>
</organism>
<feature type="domain" description="Glycoside hydrolase family 2 immunoglobulin-like beta-sandwich" evidence="4">
    <location>
        <begin position="282"/>
        <end position="358"/>
    </location>
</feature>
<reference evidence="7 8" key="1">
    <citation type="submission" date="2013-03" db="EMBL/GenBank/DDBJ databases">
        <title>The Genome Sequence of Phialophora europaea CBS 101466.</title>
        <authorList>
            <consortium name="The Broad Institute Genomics Platform"/>
            <person name="Cuomo C."/>
            <person name="de Hoog S."/>
            <person name="Gorbushina A."/>
            <person name="Walker B."/>
            <person name="Young S.K."/>
            <person name="Zeng Q."/>
            <person name="Gargeya S."/>
            <person name="Fitzgerald M."/>
            <person name="Haas B."/>
            <person name="Abouelleil A."/>
            <person name="Allen A.W."/>
            <person name="Alvarado L."/>
            <person name="Arachchi H.M."/>
            <person name="Berlin A.M."/>
            <person name="Chapman S.B."/>
            <person name="Gainer-Dewar J."/>
            <person name="Goldberg J."/>
            <person name="Griggs A."/>
            <person name="Gujja S."/>
            <person name="Hansen M."/>
            <person name="Howarth C."/>
            <person name="Imamovic A."/>
            <person name="Ireland A."/>
            <person name="Larimer J."/>
            <person name="McCowan C."/>
            <person name="Murphy C."/>
            <person name="Pearson M."/>
            <person name="Poon T.W."/>
            <person name="Priest M."/>
            <person name="Roberts A."/>
            <person name="Saif S."/>
            <person name="Shea T."/>
            <person name="Sisk P."/>
            <person name="Sykes S."/>
            <person name="Wortman J."/>
            <person name="Nusbaum C."/>
            <person name="Birren B."/>
        </authorList>
    </citation>
    <scope>NUCLEOTIDE SEQUENCE [LARGE SCALE GENOMIC DNA]</scope>
    <source>
        <strain evidence="7 8">CBS 101466</strain>
    </source>
</reference>
<dbReference type="PANTHER" id="PTHR42732">
    <property type="entry name" value="BETA-GALACTOSIDASE"/>
    <property type="match status" value="1"/>
</dbReference>
<evidence type="ECO:0000256" key="3">
    <source>
        <dbReference type="ARBA" id="ARBA00023295"/>
    </source>
</evidence>
<dbReference type="Gene3D" id="3.20.20.80">
    <property type="entry name" value="Glycosidases"/>
    <property type="match status" value="1"/>
</dbReference>
<dbReference type="STRING" id="1220924.W2RN12"/>
<dbReference type="EMBL" id="KB822723">
    <property type="protein sequence ID" value="ETN37725.1"/>
    <property type="molecule type" value="Genomic_DNA"/>
</dbReference>
<dbReference type="Proteomes" id="UP000030752">
    <property type="component" value="Unassembled WGS sequence"/>
</dbReference>
<comment type="similarity">
    <text evidence="1">Belongs to the glycosyl hydrolase 2 family.</text>
</comment>